<accession>A0A8R1E9G9</accession>
<protein>
    <submittedName>
        <fullName evidence="2">Uncharacterized protein</fullName>
    </submittedName>
</protein>
<keyword evidence="3" id="KW-1185">Reference proteome</keyword>
<name>A0A8R1E9G9_CAEJA</name>
<dbReference type="Proteomes" id="UP000005237">
    <property type="component" value="Unassembled WGS sequence"/>
</dbReference>
<dbReference type="EnsemblMetazoa" id="CJA31900a.1">
    <property type="protein sequence ID" value="CJA31900a.1"/>
    <property type="gene ID" value="WBGene00207747"/>
</dbReference>
<evidence type="ECO:0000256" key="1">
    <source>
        <dbReference type="SAM" id="MobiDB-lite"/>
    </source>
</evidence>
<feature type="compositionally biased region" description="Basic residues" evidence="1">
    <location>
        <begin position="28"/>
        <end position="38"/>
    </location>
</feature>
<evidence type="ECO:0000313" key="2">
    <source>
        <dbReference type="EnsemblMetazoa" id="CJA31900a.1"/>
    </source>
</evidence>
<feature type="compositionally biased region" description="Basic residues" evidence="1">
    <location>
        <begin position="67"/>
        <end position="79"/>
    </location>
</feature>
<feature type="region of interest" description="Disordered" evidence="1">
    <location>
        <begin position="1"/>
        <end position="79"/>
    </location>
</feature>
<organism evidence="2 3">
    <name type="scientific">Caenorhabditis japonica</name>
    <dbReference type="NCBI Taxonomy" id="281687"/>
    <lineage>
        <taxon>Eukaryota</taxon>
        <taxon>Metazoa</taxon>
        <taxon>Ecdysozoa</taxon>
        <taxon>Nematoda</taxon>
        <taxon>Chromadorea</taxon>
        <taxon>Rhabditida</taxon>
        <taxon>Rhabditina</taxon>
        <taxon>Rhabditomorpha</taxon>
        <taxon>Rhabditoidea</taxon>
        <taxon>Rhabditidae</taxon>
        <taxon>Peloderinae</taxon>
        <taxon>Caenorhabditis</taxon>
    </lineage>
</organism>
<sequence>MFQKASQSMRTIPKPTDQCDSSHFSKFAPRHHRNHRRIEFKAPLPCHAPTYRPSVPKKANQDDWTTRRSHIRAQLRSRV</sequence>
<proteinExistence type="predicted"/>
<feature type="compositionally biased region" description="Polar residues" evidence="1">
    <location>
        <begin position="1"/>
        <end position="10"/>
    </location>
</feature>
<reference evidence="2" key="2">
    <citation type="submission" date="2022-06" db="UniProtKB">
        <authorList>
            <consortium name="EnsemblMetazoa"/>
        </authorList>
    </citation>
    <scope>IDENTIFICATION</scope>
    <source>
        <strain evidence="2">DF5081</strain>
    </source>
</reference>
<dbReference type="AlphaFoldDB" id="A0A8R1E9G9"/>
<evidence type="ECO:0000313" key="3">
    <source>
        <dbReference type="Proteomes" id="UP000005237"/>
    </source>
</evidence>
<reference evidence="3" key="1">
    <citation type="submission" date="2010-08" db="EMBL/GenBank/DDBJ databases">
        <authorList>
            <consortium name="Caenorhabditis japonica Sequencing Consortium"/>
            <person name="Wilson R.K."/>
        </authorList>
    </citation>
    <scope>NUCLEOTIDE SEQUENCE [LARGE SCALE GENOMIC DNA]</scope>
    <source>
        <strain evidence="3">DF5081</strain>
    </source>
</reference>